<dbReference type="PANTHER" id="PTHR30258">
    <property type="entry name" value="TYPE II SECRETION SYSTEM PROTEIN GSPE-RELATED"/>
    <property type="match status" value="1"/>
</dbReference>
<evidence type="ECO:0000313" key="6">
    <source>
        <dbReference type="Proteomes" id="UP000228945"/>
    </source>
</evidence>
<dbReference type="PANTHER" id="PTHR30258:SF2">
    <property type="entry name" value="COMG OPERON PROTEIN 1"/>
    <property type="match status" value="1"/>
</dbReference>
<keyword evidence="2" id="KW-0547">Nucleotide-binding</keyword>
<dbReference type="GO" id="GO:0005524">
    <property type="term" value="F:ATP binding"/>
    <property type="evidence" value="ECO:0007669"/>
    <property type="project" value="UniProtKB-KW"/>
</dbReference>
<evidence type="ECO:0000259" key="4">
    <source>
        <dbReference type="PROSITE" id="PS00662"/>
    </source>
</evidence>
<keyword evidence="3" id="KW-0067">ATP-binding</keyword>
<dbReference type="CDD" id="cd01129">
    <property type="entry name" value="PulE-GspE-like"/>
    <property type="match status" value="1"/>
</dbReference>
<dbReference type="InterPro" id="IPR027417">
    <property type="entry name" value="P-loop_NTPase"/>
</dbReference>
<keyword evidence="6" id="KW-1185">Reference proteome</keyword>
<dbReference type="Gene3D" id="3.30.450.90">
    <property type="match status" value="1"/>
</dbReference>
<name>A0A2D2AZK8_9CAUL</name>
<dbReference type="KEGG" id="cmb:CSW64_13865"/>
<dbReference type="OrthoDB" id="9804785at2"/>
<dbReference type="RefSeq" id="WP_099622672.1">
    <property type="nucleotide sequence ID" value="NZ_CP024201.1"/>
</dbReference>
<feature type="domain" description="Bacterial type II secretion system protein E" evidence="4">
    <location>
        <begin position="379"/>
        <end position="393"/>
    </location>
</feature>
<gene>
    <name evidence="5" type="ORF">CSW64_13865</name>
</gene>
<dbReference type="InterPro" id="IPR037257">
    <property type="entry name" value="T2SS_E_N_sf"/>
</dbReference>
<sequence length="560" mass="59738">MDALVRQKREALLEGLRAGGLVDEAAIARAEVVAARTGQPVEQVLNQLGALSDDDLVSAYAEAARCEVWDPGRDRATIAPEELSVTPDFLKRRRLLPLRRQGRTLVCAVCDPLDEEALSGLTFALGGRVSLRVARPADFGRVFAEVFERGGGSVAPVTDERRLEREIDLVADSGGEGAGARLVASVFEAAIEAGASDIHFEPRRHDLRIRLRVDGQLVEHRTVSADLAPSAVSRVKVIANLNLGERRLPQDGRTTFVVQGRPVDVRVATSPTVFGESAVLRILDRAAVQLDLDALGLGAGVVGTLRKVARSPHGLFLVTGPTGSGKTTTLYALLQTFAGGTRKVLSVEDPVEYHFDHVAQTQVAPGVGLTFAAALRSFLRQDPDVILVGEIRDPETAAVAIQAALTGHFVLASVHANDAFAVVPRLLDMGIEPYQLAAGLRGAAAQRLVRRLCEACASARAPDEEHRLLAQSMGLAVPSRIFVPQGCPRCSGSGFKGRTAIAEAFLTDETMLRSIADRQPPAVLAAHVREAGFMSMMDDGRAKAELGETTLEEVLAAVNV</sequence>
<dbReference type="GO" id="GO:0005886">
    <property type="term" value="C:plasma membrane"/>
    <property type="evidence" value="ECO:0007669"/>
    <property type="project" value="TreeGrafter"/>
</dbReference>
<proteinExistence type="inferred from homology"/>
<dbReference type="AlphaFoldDB" id="A0A2D2AZK8"/>
<protein>
    <submittedName>
        <fullName evidence="5">Secretion system protein E</fullName>
    </submittedName>
</protein>
<evidence type="ECO:0000256" key="2">
    <source>
        <dbReference type="ARBA" id="ARBA00022741"/>
    </source>
</evidence>
<dbReference type="SUPFAM" id="SSF160246">
    <property type="entry name" value="EspE N-terminal domain-like"/>
    <property type="match status" value="1"/>
</dbReference>
<dbReference type="InterPro" id="IPR007831">
    <property type="entry name" value="T2SS_GspE_N"/>
</dbReference>
<reference evidence="5 6" key="1">
    <citation type="submission" date="2017-10" db="EMBL/GenBank/DDBJ databases">
        <title>Genome sequence of Caulobacter mirabilis FWC38.</title>
        <authorList>
            <person name="Fiebig A."/>
            <person name="Crosson S."/>
        </authorList>
    </citation>
    <scope>NUCLEOTIDE SEQUENCE [LARGE SCALE GENOMIC DNA]</scope>
    <source>
        <strain evidence="5 6">FWC 38</strain>
    </source>
</reference>
<comment type="similarity">
    <text evidence="1">Belongs to the GSP E family.</text>
</comment>
<dbReference type="Pfam" id="PF00437">
    <property type="entry name" value="T2SSE"/>
    <property type="match status" value="1"/>
</dbReference>
<dbReference type="InterPro" id="IPR003593">
    <property type="entry name" value="AAA+_ATPase"/>
</dbReference>
<dbReference type="Gene3D" id="3.40.50.300">
    <property type="entry name" value="P-loop containing nucleotide triphosphate hydrolases"/>
    <property type="match status" value="1"/>
</dbReference>
<dbReference type="GO" id="GO:0016887">
    <property type="term" value="F:ATP hydrolysis activity"/>
    <property type="evidence" value="ECO:0007669"/>
    <property type="project" value="TreeGrafter"/>
</dbReference>
<dbReference type="SUPFAM" id="SSF52540">
    <property type="entry name" value="P-loop containing nucleoside triphosphate hydrolases"/>
    <property type="match status" value="1"/>
</dbReference>
<dbReference type="Pfam" id="PF05157">
    <property type="entry name" value="MshEN"/>
    <property type="match status" value="1"/>
</dbReference>
<dbReference type="EMBL" id="CP024201">
    <property type="protein sequence ID" value="ATQ43421.1"/>
    <property type="molecule type" value="Genomic_DNA"/>
</dbReference>
<dbReference type="Proteomes" id="UP000228945">
    <property type="component" value="Chromosome"/>
</dbReference>
<dbReference type="PROSITE" id="PS00662">
    <property type="entry name" value="T2SP_E"/>
    <property type="match status" value="1"/>
</dbReference>
<dbReference type="Gene3D" id="3.30.300.160">
    <property type="entry name" value="Type II secretion system, protein E, N-terminal domain"/>
    <property type="match status" value="1"/>
</dbReference>
<dbReference type="SMART" id="SM00382">
    <property type="entry name" value="AAA"/>
    <property type="match status" value="1"/>
</dbReference>
<evidence type="ECO:0000313" key="5">
    <source>
        <dbReference type="EMBL" id="ATQ43421.1"/>
    </source>
</evidence>
<evidence type="ECO:0000256" key="1">
    <source>
        <dbReference type="ARBA" id="ARBA00006611"/>
    </source>
</evidence>
<evidence type="ECO:0000256" key="3">
    <source>
        <dbReference type="ARBA" id="ARBA00022840"/>
    </source>
</evidence>
<accession>A0A2D2AZK8</accession>
<organism evidence="5 6">
    <name type="scientific">Caulobacter mirabilis</name>
    <dbReference type="NCBI Taxonomy" id="69666"/>
    <lineage>
        <taxon>Bacteria</taxon>
        <taxon>Pseudomonadati</taxon>
        <taxon>Pseudomonadota</taxon>
        <taxon>Alphaproteobacteria</taxon>
        <taxon>Caulobacterales</taxon>
        <taxon>Caulobacteraceae</taxon>
        <taxon>Caulobacter</taxon>
    </lineage>
</organism>
<dbReference type="InterPro" id="IPR001482">
    <property type="entry name" value="T2SS/T4SS_dom"/>
</dbReference>